<protein>
    <submittedName>
        <fullName evidence="2">Uncharacterized protein</fullName>
    </submittedName>
</protein>
<sequence>MDGQLFEMVYREREAELERAVAQRRRDRAARDRTALPFTSPRRVRRTSRVPGALHRAA</sequence>
<organism evidence="2 3">
    <name type="scientific">Isoptericola cucumis</name>
    <dbReference type="NCBI Taxonomy" id="1776856"/>
    <lineage>
        <taxon>Bacteria</taxon>
        <taxon>Bacillati</taxon>
        <taxon>Actinomycetota</taxon>
        <taxon>Actinomycetes</taxon>
        <taxon>Micrococcales</taxon>
        <taxon>Promicromonosporaceae</taxon>
        <taxon>Isoptericola</taxon>
    </lineage>
</organism>
<comment type="caution">
    <text evidence="2">The sequence shown here is derived from an EMBL/GenBank/DDBJ whole genome shotgun (WGS) entry which is preliminary data.</text>
</comment>
<evidence type="ECO:0000313" key="3">
    <source>
        <dbReference type="Proteomes" id="UP000632535"/>
    </source>
</evidence>
<evidence type="ECO:0000313" key="2">
    <source>
        <dbReference type="EMBL" id="GGI06487.1"/>
    </source>
</evidence>
<name>A0ABQ2B4L9_9MICO</name>
<feature type="region of interest" description="Disordered" evidence="1">
    <location>
        <begin position="25"/>
        <end position="58"/>
    </location>
</feature>
<keyword evidence="3" id="KW-1185">Reference proteome</keyword>
<dbReference type="EMBL" id="BMDG01000003">
    <property type="protein sequence ID" value="GGI06487.1"/>
    <property type="molecule type" value="Genomic_DNA"/>
</dbReference>
<proteinExistence type="predicted"/>
<gene>
    <name evidence="2" type="ORF">GCM10007368_11410</name>
</gene>
<dbReference type="Proteomes" id="UP000632535">
    <property type="component" value="Unassembled WGS sequence"/>
</dbReference>
<accession>A0ABQ2B4L9</accession>
<reference evidence="3" key="1">
    <citation type="journal article" date="2019" name="Int. J. Syst. Evol. Microbiol.">
        <title>The Global Catalogue of Microorganisms (GCM) 10K type strain sequencing project: providing services to taxonomists for standard genome sequencing and annotation.</title>
        <authorList>
            <consortium name="The Broad Institute Genomics Platform"/>
            <consortium name="The Broad Institute Genome Sequencing Center for Infectious Disease"/>
            <person name="Wu L."/>
            <person name="Ma J."/>
        </authorList>
    </citation>
    <scope>NUCLEOTIDE SEQUENCE [LARGE SCALE GENOMIC DNA]</scope>
    <source>
        <strain evidence="3">CCM 8653</strain>
    </source>
</reference>
<dbReference type="RefSeq" id="WP_188522687.1">
    <property type="nucleotide sequence ID" value="NZ_BMDG01000003.1"/>
</dbReference>
<evidence type="ECO:0000256" key="1">
    <source>
        <dbReference type="SAM" id="MobiDB-lite"/>
    </source>
</evidence>